<protein>
    <recommendedName>
        <fullName evidence="1">FlgD/Vpr Ig-like domain-containing protein</fullName>
    </recommendedName>
</protein>
<dbReference type="Proteomes" id="UP000697710">
    <property type="component" value="Unassembled WGS sequence"/>
</dbReference>
<dbReference type="GO" id="GO:0005935">
    <property type="term" value="C:cellular bud neck"/>
    <property type="evidence" value="ECO:0007669"/>
    <property type="project" value="TreeGrafter"/>
</dbReference>
<sequence>LVAGGIFSEAGGADVKYVSRYHRENWGPLNLTLDGPLHAVTLYHGRLIVGGDFEHADGIAARSVAAWDGSEWSALGGGLEGPVYDLAVFRGALFAGGDFDLSDSTQVRNLARWDGNAWTQVGSGANAAVQVLKSEPTRLLVGGDFTSIDGRASSRVAAFDGGSWTSFGTGLPGTVRALQTFQDTLIAGGDFDSPEEQGDLHHVAEFVDDVWRTRGSGLDGAVLTLAEYQGRLLAGGSFANADTVPTPGLAAWDSTGWVAYAPDLNGSVDRLFVHGPSLYVGGDFQITATDGSPVSYLVRLREGIWASLGSGVDGPVESFAAYDQDLYLGGSFLSAGARPSPFIARWFDLDPVPVHLRHFEAQREGSWVRLRWGVGSAIEHAGFYVYRGDPKDGVRLPADLILPTEDGEHEILDRDAPSGEVPYWLEEISTQGTGTLFGPVFANPAHAAPAASFDRIWPSPFRSRTSIRFTLGRSESVTLFVHDTAGRRVATLIDGPLPAGPHEVQWNGRDQDGRRLPPGLYFMSLSGQGWNESGRALLLR</sequence>
<organism evidence="2 3">
    <name type="scientific">Eiseniibacteriota bacterium</name>
    <dbReference type="NCBI Taxonomy" id="2212470"/>
    <lineage>
        <taxon>Bacteria</taxon>
        <taxon>Candidatus Eiseniibacteriota</taxon>
    </lineage>
</organism>
<evidence type="ECO:0000313" key="3">
    <source>
        <dbReference type="Proteomes" id="UP000697710"/>
    </source>
</evidence>
<dbReference type="EMBL" id="JAGQHR010000904">
    <property type="protein sequence ID" value="MCA9729930.1"/>
    <property type="molecule type" value="Genomic_DNA"/>
</dbReference>
<evidence type="ECO:0000259" key="1">
    <source>
        <dbReference type="Pfam" id="PF13860"/>
    </source>
</evidence>
<dbReference type="AlphaFoldDB" id="A0A956M299"/>
<feature type="non-terminal residue" evidence="2">
    <location>
        <position position="1"/>
    </location>
</feature>
<accession>A0A956M299</accession>
<name>A0A956M299_UNCEI</name>
<proteinExistence type="predicted"/>
<dbReference type="PANTHER" id="PTHR31778">
    <property type="entry name" value="BUD SITE SELECTION PROTEIN RAX2"/>
    <property type="match status" value="1"/>
</dbReference>
<reference evidence="2" key="2">
    <citation type="journal article" date="2021" name="Microbiome">
        <title>Successional dynamics and alternative stable states in a saline activated sludge microbial community over 9 years.</title>
        <authorList>
            <person name="Wang Y."/>
            <person name="Ye J."/>
            <person name="Ju F."/>
            <person name="Liu L."/>
            <person name="Boyd J.A."/>
            <person name="Deng Y."/>
            <person name="Parks D.H."/>
            <person name="Jiang X."/>
            <person name="Yin X."/>
            <person name="Woodcroft B.J."/>
            <person name="Tyson G.W."/>
            <person name="Hugenholtz P."/>
            <person name="Polz M.F."/>
            <person name="Zhang T."/>
        </authorList>
    </citation>
    <scope>NUCLEOTIDE SEQUENCE</scope>
    <source>
        <strain evidence="2">HKST-UBA01</strain>
    </source>
</reference>
<dbReference type="Gene3D" id="2.60.40.4070">
    <property type="match status" value="1"/>
</dbReference>
<gene>
    <name evidence="2" type="ORF">KC729_19760</name>
</gene>
<evidence type="ECO:0000313" key="2">
    <source>
        <dbReference type="EMBL" id="MCA9729930.1"/>
    </source>
</evidence>
<dbReference type="InterPro" id="IPR025965">
    <property type="entry name" value="FlgD/Vpr_Ig-like"/>
</dbReference>
<dbReference type="PANTHER" id="PTHR31778:SF2">
    <property type="entry name" value="BUD SITE SELECTION PROTEIN RAX2"/>
    <property type="match status" value="1"/>
</dbReference>
<feature type="domain" description="FlgD/Vpr Ig-like" evidence="1">
    <location>
        <begin position="466"/>
        <end position="526"/>
    </location>
</feature>
<reference evidence="2" key="1">
    <citation type="submission" date="2020-04" db="EMBL/GenBank/DDBJ databases">
        <authorList>
            <person name="Zhang T."/>
        </authorList>
    </citation>
    <scope>NUCLEOTIDE SEQUENCE</scope>
    <source>
        <strain evidence="2">HKST-UBA01</strain>
    </source>
</reference>
<comment type="caution">
    <text evidence="2">The sequence shown here is derived from an EMBL/GenBank/DDBJ whole genome shotgun (WGS) entry which is preliminary data.</text>
</comment>
<dbReference type="GO" id="GO:1902929">
    <property type="term" value="C:plasma membrane of growing cell tip"/>
    <property type="evidence" value="ECO:0007669"/>
    <property type="project" value="TreeGrafter"/>
</dbReference>
<dbReference type="Pfam" id="PF13860">
    <property type="entry name" value="FlgD_ig"/>
    <property type="match status" value="1"/>
</dbReference>